<sequence>MTHAATISFSEPERLSLIFDAPDRQEWQNTSRILEVLELRSDMIVADVGAGTGYFTALLAERLPQGHVYAIDPEPNMVRHMQTRFADSKMGAITVSQSLLTDPCLPSYCDLVFLANVYRFIHDRPLFLTHLYQQILTQTRVVFVDFKGSNARVSPAQAVAEVVAAGFTVRELDESSCPDHYIMHFYKSATDELQQNAR</sequence>
<comment type="caution">
    <text evidence="3">The sequence shown here is derived from an EMBL/GenBank/DDBJ whole genome shotgun (WGS) entry which is preliminary data.</text>
</comment>
<dbReference type="GO" id="GO:0032259">
    <property type="term" value="P:methylation"/>
    <property type="evidence" value="ECO:0007669"/>
    <property type="project" value="UniProtKB-KW"/>
</dbReference>
<protein>
    <submittedName>
        <fullName evidence="3">Methyltransferase domain-containing protein</fullName>
    </submittedName>
</protein>
<evidence type="ECO:0000313" key="4">
    <source>
        <dbReference type="Proteomes" id="UP000467214"/>
    </source>
</evidence>
<dbReference type="PANTHER" id="PTHR43861">
    <property type="entry name" value="TRANS-ACONITATE 2-METHYLTRANSFERASE-RELATED"/>
    <property type="match status" value="1"/>
</dbReference>
<accession>A0A845BNS3</accession>
<dbReference type="AlphaFoldDB" id="A0A845BNS3"/>
<dbReference type="GO" id="GO:0008168">
    <property type="term" value="F:methyltransferase activity"/>
    <property type="evidence" value="ECO:0007669"/>
    <property type="project" value="UniProtKB-KW"/>
</dbReference>
<dbReference type="Proteomes" id="UP000467214">
    <property type="component" value="Unassembled WGS sequence"/>
</dbReference>
<proteinExistence type="predicted"/>
<dbReference type="CDD" id="cd02440">
    <property type="entry name" value="AdoMet_MTases"/>
    <property type="match status" value="1"/>
</dbReference>
<evidence type="ECO:0000259" key="2">
    <source>
        <dbReference type="Pfam" id="PF13649"/>
    </source>
</evidence>
<dbReference type="Pfam" id="PF13649">
    <property type="entry name" value="Methyltransf_25"/>
    <property type="match status" value="1"/>
</dbReference>
<dbReference type="InterPro" id="IPR041698">
    <property type="entry name" value="Methyltransf_25"/>
</dbReference>
<name>A0A845BNS3_9NEIS</name>
<feature type="domain" description="Methyltransferase" evidence="2">
    <location>
        <begin position="45"/>
        <end position="131"/>
    </location>
</feature>
<evidence type="ECO:0000313" key="3">
    <source>
        <dbReference type="EMBL" id="MXR37050.1"/>
    </source>
</evidence>
<evidence type="ECO:0000256" key="1">
    <source>
        <dbReference type="ARBA" id="ARBA00022679"/>
    </source>
</evidence>
<keyword evidence="1 3" id="KW-0808">Transferase</keyword>
<gene>
    <name evidence="3" type="ORF">GQF02_08700</name>
</gene>
<keyword evidence="3" id="KW-0489">Methyltransferase</keyword>
<dbReference type="RefSeq" id="WP_160796436.1">
    <property type="nucleotide sequence ID" value="NZ_WSSB01000007.1"/>
</dbReference>
<dbReference type="Gene3D" id="3.40.50.150">
    <property type="entry name" value="Vaccinia Virus protein VP39"/>
    <property type="match status" value="1"/>
</dbReference>
<dbReference type="SUPFAM" id="SSF53335">
    <property type="entry name" value="S-adenosyl-L-methionine-dependent methyltransferases"/>
    <property type="match status" value="1"/>
</dbReference>
<keyword evidence="4" id="KW-1185">Reference proteome</keyword>
<organism evidence="3 4">
    <name type="scientific">Craterilacuibacter sinensis</name>
    <dbReference type="NCBI Taxonomy" id="2686017"/>
    <lineage>
        <taxon>Bacteria</taxon>
        <taxon>Pseudomonadati</taxon>
        <taxon>Pseudomonadota</taxon>
        <taxon>Betaproteobacteria</taxon>
        <taxon>Neisseriales</taxon>
        <taxon>Neisseriaceae</taxon>
        <taxon>Craterilacuibacter</taxon>
    </lineage>
</organism>
<reference evidence="3 4" key="1">
    <citation type="submission" date="2019-12" db="EMBL/GenBank/DDBJ databases">
        <title>Neisseriaceae gen. nov. sp. Genome sequencing and assembly.</title>
        <authorList>
            <person name="Liu Z."/>
            <person name="Li A."/>
        </authorList>
    </citation>
    <scope>NUCLEOTIDE SEQUENCE [LARGE SCALE GENOMIC DNA]</scope>
    <source>
        <strain evidence="3 4">B2N2-7</strain>
    </source>
</reference>
<dbReference type="EMBL" id="WSSB01000007">
    <property type="protein sequence ID" value="MXR37050.1"/>
    <property type="molecule type" value="Genomic_DNA"/>
</dbReference>
<dbReference type="InterPro" id="IPR029063">
    <property type="entry name" value="SAM-dependent_MTases_sf"/>
</dbReference>